<evidence type="ECO:0000313" key="3">
    <source>
        <dbReference type="Proteomes" id="UP001157125"/>
    </source>
</evidence>
<evidence type="ECO:0000256" key="1">
    <source>
        <dbReference type="ARBA" id="ARBA00023002"/>
    </source>
</evidence>
<keyword evidence="3" id="KW-1185">Reference proteome</keyword>
<dbReference type="InterPro" id="IPR016167">
    <property type="entry name" value="FAD-bd_PCMH_sub1"/>
</dbReference>
<organism evidence="2 3">
    <name type="scientific">Demequina litorisediminis</name>
    <dbReference type="NCBI Taxonomy" id="1849022"/>
    <lineage>
        <taxon>Bacteria</taxon>
        <taxon>Bacillati</taxon>
        <taxon>Actinomycetota</taxon>
        <taxon>Actinomycetes</taxon>
        <taxon>Micrococcales</taxon>
        <taxon>Demequinaceae</taxon>
        <taxon>Demequina</taxon>
    </lineage>
</organism>
<reference evidence="3" key="1">
    <citation type="journal article" date="2019" name="Int. J. Syst. Evol. Microbiol.">
        <title>The Global Catalogue of Microorganisms (GCM) 10K type strain sequencing project: providing services to taxonomists for standard genome sequencing and annotation.</title>
        <authorList>
            <consortium name="The Broad Institute Genomics Platform"/>
            <consortium name="The Broad Institute Genome Sequencing Center for Infectious Disease"/>
            <person name="Wu L."/>
            <person name="Ma J."/>
        </authorList>
    </citation>
    <scope>NUCLEOTIDE SEQUENCE [LARGE SCALE GENOMIC DNA]</scope>
    <source>
        <strain evidence="3">NBRC 112299</strain>
    </source>
</reference>
<sequence length="48" mass="4954">MSIGATWAGTHTFGAKDIIEATSIAQVEDVLGSTTGPVRALGTRHSLQ</sequence>
<dbReference type="Gene3D" id="3.30.43.10">
    <property type="entry name" value="Uridine Diphospho-n-acetylenolpyruvylglucosamine Reductase, domain 2"/>
    <property type="match status" value="1"/>
</dbReference>
<name>A0ABQ6IDZ7_9MICO</name>
<accession>A0ABQ6IDZ7</accession>
<dbReference type="RefSeq" id="WP_284328385.1">
    <property type="nucleotide sequence ID" value="NZ_BSUN01000001.1"/>
</dbReference>
<proteinExistence type="predicted"/>
<protein>
    <submittedName>
        <fullName evidence="2">Uncharacterized protein</fullName>
    </submittedName>
</protein>
<keyword evidence="1" id="KW-0560">Oxidoreductase</keyword>
<evidence type="ECO:0000313" key="2">
    <source>
        <dbReference type="EMBL" id="GMA36084.1"/>
    </source>
</evidence>
<dbReference type="Proteomes" id="UP001157125">
    <property type="component" value="Unassembled WGS sequence"/>
</dbReference>
<dbReference type="EMBL" id="BSUN01000001">
    <property type="protein sequence ID" value="GMA36084.1"/>
    <property type="molecule type" value="Genomic_DNA"/>
</dbReference>
<comment type="caution">
    <text evidence="2">The sequence shown here is derived from an EMBL/GenBank/DDBJ whole genome shotgun (WGS) entry which is preliminary data.</text>
</comment>
<gene>
    <name evidence="2" type="ORF">GCM10025876_22880</name>
</gene>